<evidence type="ECO:0000256" key="10">
    <source>
        <dbReference type="SAM" id="SignalP"/>
    </source>
</evidence>
<feature type="signal peptide" evidence="10">
    <location>
        <begin position="1"/>
        <end position="29"/>
    </location>
</feature>
<dbReference type="SUPFAM" id="SSF47699">
    <property type="entry name" value="Bifunctional inhibitor/lipid-transfer protein/seed storage 2S albumin"/>
    <property type="match status" value="1"/>
</dbReference>
<keyword evidence="4" id="KW-0472">Membrane</keyword>
<evidence type="ECO:0000256" key="5">
    <source>
        <dbReference type="ARBA" id="ARBA00022729"/>
    </source>
</evidence>
<evidence type="ECO:0000256" key="6">
    <source>
        <dbReference type="ARBA" id="ARBA00023157"/>
    </source>
</evidence>
<dbReference type="InterPro" id="IPR016140">
    <property type="entry name" value="Bifunc_inhib/LTP/seed_store"/>
</dbReference>
<evidence type="ECO:0000256" key="2">
    <source>
        <dbReference type="ARBA" id="ARBA00009748"/>
    </source>
</evidence>
<comment type="similarity">
    <text evidence="2">Belongs to the plant LTP family.</text>
</comment>
<evidence type="ECO:0000313" key="15">
    <source>
        <dbReference type="Proteomes" id="UP000743370"/>
    </source>
</evidence>
<dbReference type="Proteomes" id="UP000743370">
    <property type="component" value="Unassembled WGS sequence"/>
</dbReference>
<evidence type="ECO:0000256" key="1">
    <source>
        <dbReference type="ARBA" id="ARBA00004609"/>
    </source>
</evidence>
<sequence>MLHTNKMIPTTATTLTIALLLALASSATSAPSPAPETAAAPAPGVDSCFLALTNMSDCLTFVEVGSNLTMPEQGCCPGLAGLIDTNPICLCDLLGKPDAIGLQIDLNRALKLPSICKVSTPPVSACAAVGVPVSLPPSSSEGSLSPSMAPEAPSPSNNPASSPDQAGGPAPSSSDTSTRPAGSINGVSAIKASALTNFIFGLSTVFASSFF</sequence>
<dbReference type="Gene3D" id="1.10.110.10">
    <property type="entry name" value="Plant lipid-transfer and hydrophobic proteins"/>
    <property type="match status" value="1"/>
</dbReference>
<dbReference type="OrthoDB" id="785314at2759"/>
<evidence type="ECO:0000313" key="14">
    <source>
        <dbReference type="Proteomes" id="UP000053144"/>
    </source>
</evidence>
<dbReference type="FunFam" id="1.10.110.10:FF:000001">
    <property type="entry name" value="Bifunctional inhibitor/lipid-transfer protein/seed storage 2S albumin superfamily protein"/>
    <property type="match status" value="1"/>
</dbReference>
<dbReference type="STRING" id="3914.A0A0L9T981"/>
<dbReference type="AlphaFoldDB" id="A0A0L9T981"/>
<comment type="subcellular location">
    <subcellularLocation>
        <location evidence="1">Cell membrane</location>
        <topology evidence="1">Lipid-anchor</topology>
        <topology evidence="1">GPI-anchor</topology>
    </subcellularLocation>
</comment>
<dbReference type="OMA" id="MTIMFFT"/>
<feature type="domain" description="Bifunctional inhibitor/plant lipid transfer protein/seed storage helical" evidence="11">
    <location>
        <begin position="48"/>
        <end position="126"/>
    </location>
</feature>
<dbReference type="KEGG" id="var:108319994"/>
<evidence type="ECO:0000256" key="4">
    <source>
        <dbReference type="ARBA" id="ARBA00022622"/>
    </source>
</evidence>
<proteinExistence type="inferred from homology"/>
<dbReference type="Pfam" id="PF14368">
    <property type="entry name" value="LTP_2"/>
    <property type="match status" value="1"/>
</dbReference>
<feature type="compositionally biased region" description="Low complexity" evidence="9">
    <location>
        <begin position="139"/>
        <end position="163"/>
    </location>
</feature>
<evidence type="ECO:0000256" key="8">
    <source>
        <dbReference type="ARBA" id="ARBA00023288"/>
    </source>
</evidence>
<feature type="region of interest" description="Disordered" evidence="9">
    <location>
        <begin position="139"/>
        <end position="181"/>
    </location>
</feature>
<name>A0A0L9T981_PHAAN</name>
<organism evidence="13 14">
    <name type="scientific">Phaseolus angularis</name>
    <name type="common">Azuki bean</name>
    <name type="synonym">Vigna angularis</name>
    <dbReference type="NCBI Taxonomy" id="3914"/>
    <lineage>
        <taxon>Eukaryota</taxon>
        <taxon>Viridiplantae</taxon>
        <taxon>Streptophyta</taxon>
        <taxon>Embryophyta</taxon>
        <taxon>Tracheophyta</taxon>
        <taxon>Spermatophyta</taxon>
        <taxon>Magnoliopsida</taxon>
        <taxon>eudicotyledons</taxon>
        <taxon>Gunneridae</taxon>
        <taxon>Pentapetalae</taxon>
        <taxon>rosids</taxon>
        <taxon>fabids</taxon>
        <taxon>Fabales</taxon>
        <taxon>Fabaceae</taxon>
        <taxon>Papilionoideae</taxon>
        <taxon>50 kb inversion clade</taxon>
        <taxon>NPAAA clade</taxon>
        <taxon>indigoferoid/millettioid clade</taxon>
        <taxon>Phaseoleae</taxon>
        <taxon>Vigna</taxon>
    </lineage>
</organism>
<evidence type="ECO:0000256" key="9">
    <source>
        <dbReference type="SAM" id="MobiDB-lite"/>
    </source>
</evidence>
<dbReference type="Proteomes" id="UP000053144">
    <property type="component" value="Unassembled WGS sequence"/>
</dbReference>
<dbReference type="EMBL" id="KQ258334">
    <property type="protein sequence ID" value="KOM26659.1"/>
    <property type="molecule type" value="Genomic_DNA"/>
</dbReference>
<dbReference type="InterPro" id="IPR036312">
    <property type="entry name" value="Bifun_inhib/LTP/seed_sf"/>
</dbReference>
<keyword evidence="3" id="KW-1003">Cell membrane</keyword>
<evidence type="ECO:0000259" key="11">
    <source>
        <dbReference type="SMART" id="SM00499"/>
    </source>
</evidence>
<feature type="chain" id="PRO_5040564756" evidence="10">
    <location>
        <begin position="30"/>
        <end position="211"/>
    </location>
</feature>
<dbReference type="CDD" id="cd00010">
    <property type="entry name" value="AAI_LTSS"/>
    <property type="match status" value="1"/>
</dbReference>
<keyword evidence="6" id="KW-1015">Disulfide bond</keyword>
<dbReference type="Gramene" id="KOM26659">
    <property type="protein sequence ID" value="KOM26659"/>
    <property type="gene ID" value="LR48_Vigan304s000600"/>
</dbReference>
<evidence type="ECO:0000256" key="3">
    <source>
        <dbReference type="ARBA" id="ARBA00022475"/>
    </source>
</evidence>
<keyword evidence="4" id="KW-0336">GPI-anchor</keyword>
<evidence type="ECO:0000313" key="12">
    <source>
        <dbReference type="EMBL" id="KAG2394310.1"/>
    </source>
</evidence>
<dbReference type="InterPro" id="IPR043325">
    <property type="entry name" value="LTSS"/>
</dbReference>
<evidence type="ECO:0000256" key="7">
    <source>
        <dbReference type="ARBA" id="ARBA00023180"/>
    </source>
</evidence>
<keyword evidence="8" id="KW-0449">Lipoprotein</keyword>
<gene>
    <name evidence="12" type="ORF">HKW66_Vig0183130</name>
    <name evidence="13" type="ORF">LR48_Vigan304s000600</name>
</gene>
<evidence type="ECO:0000313" key="13">
    <source>
        <dbReference type="EMBL" id="KOM26659.1"/>
    </source>
</evidence>
<keyword evidence="7" id="KW-0325">Glycoprotein</keyword>
<dbReference type="PANTHER" id="PTHR33044">
    <property type="entry name" value="BIFUNCTIONAL INHIBITOR/LIPID-TRANSFER PROTEIN/SEED STORAGE 2S ALBUMIN SUPERFAMILY PROTEIN-RELATED"/>
    <property type="match status" value="1"/>
</dbReference>
<feature type="compositionally biased region" description="Polar residues" evidence="9">
    <location>
        <begin position="171"/>
        <end position="180"/>
    </location>
</feature>
<reference evidence="12 15" key="3">
    <citation type="submission" date="2020-05" db="EMBL/GenBank/DDBJ databases">
        <title>Vigna angularis (adzuki bean) Var. LongXiaoDou No. 4 denovo assembly.</title>
        <authorList>
            <person name="Xiang H."/>
        </authorList>
    </citation>
    <scope>NUCLEOTIDE SEQUENCE [LARGE SCALE GENOMIC DNA]</scope>
    <source>
        <tissue evidence="12">Leaf</tissue>
    </source>
</reference>
<dbReference type="GO" id="GO:0098552">
    <property type="term" value="C:side of membrane"/>
    <property type="evidence" value="ECO:0007669"/>
    <property type="project" value="UniProtKB-KW"/>
</dbReference>
<dbReference type="EMBL" id="JABFOF010000006">
    <property type="protein sequence ID" value="KAG2394310.1"/>
    <property type="molecule type" value="Genomic_DNA"/>
</dbReference>
<reference evidence="13" key="2">
    <citation type="submission" date="2015-02" db="EMBL/GenBank/DDBJ databases">
        <authorList>
            <person name="Chooi Y.-H."/>
        </authorList>
    </citation>
    <scope>NUCLEOTIDE SEQUENCE</scope>
    <source>
        <tissue evidence="13">Seedling</tissue>
    </source>
</reference>
<dbReference type="GO" id="GO:0005886">
    <property type="term" value="C:plasma membrane"/>
    <property type="evidence" value="ECO:0007669"/>
    <property type="project" value="UniProtKB-SubCell"/>
</dbReference>
<reference evidence="14" key="1">
    <citation type="journal article" date="2015" name="Proc. Natl. Acad. Sci. U.S.A.">
        <title>Genome sequencing of adzuki bean (Vigna angularis) provides insight into high starch and low fat accumulation and domestication.</title>
        <authorList>
            <person name="Yang K."/>
            <person name="Tian Z."/>
            <person name="Chen C."/>
            <person name="Luo L."/>
            <person name="Zhao B."/>
            <person name="Wang Z."/>
            <person name="Yu L."/>
            <person name="Li Y."/>
            <person name="Sun Y."/>
            <person name="Li W."/>
            <person name="Chen Y."/>
            <person name="Li Y."/>
            <person name="Zhang Y."/>
            <person name="Ai D."/>
            <person name="Zhao J."/>
            <person name="Shang C."/>
            <person name="Ma Y."/>
            <person name="Wu B."/>
            <person name="Wang M."/>
            <person name="Gao L."/>
            <person name="Sun D."/>
            <person name="Zhang P."/>
            <person name="Guo F."/>
            <person name="Wang W."/>
            <person name="Li Y."/>
            <person name="Wang J."/>
            <person name="Varshney R.K."/>
            <person name="Wang J."/>
            <person name="Ling H.Q."/>
            <person name="Wan P."/>
        </authorList>
    </citation>
    <scope>NUCLEOTIDE SEQUENCE</scope>
    <source>
        <strain evidence="14">cv. Jingnong 6</strain>
    </source>
</reference>
<keyword evidence="5 10" id="KW-0732">Signal</keyword>
<dbReference type="SMART" id="SM00499">
    <property type="entry name" value="AAI"/>
    <property type="match status" value="1"/>
</dbReference>
<accession>A0A0L9T981</accession>
<protein>
    <submittedName>
        <fullName evidence="12">Xylogen-like protein</fullName>
    </submittedName>
</protein>